<gene>
    <name evidence="6" type="ORF">K1J60_14330</name>
</gene>
<protein>
    <submittedName>
        <fullName evidence="6">ATP/GTP-binding protein</fullName>
    </submittedName>
</protein>
<evidence type="ECO:0000256" key="2">
    <source>
        <dbReference type="ARBA" id="ARBA00022741"/>
    </source>
</evidence>
<proteinExistence type="inferred from homology"/>
<evidence type="ECO:0000256" key="1">
    <source>
        <dbReference type="ARBA" id="ARBA00005290"/>
    </source>
</evidence>
<sequence>MDSAVSDAASAGVNPDAPAGVTPGVDDDAPRVEIDAGAPRLDADAVPAGLGTHGVGIDTDAAPPGGYARAASRGLDRLAEAEAEADPAGPGAEPEEELKPWQSDLSRAPIATKIVVAGGFGVGKTTFVGAVSEITPLRTEALMTEASAGTDDLSATPDKLTTTVAMDYGRITLDDDLVLYLFGTPGQERFWFMWDDMVRGAIGAVVLADTRRLGDCFPALDYFESCGLPYIVAVNAFDGSVRYEPEDVRDALTVPDHVPVMIMDARKRASAMETLLALCAHAISLSPE</sequence>
<reference evidence="6 7" key="1">
    <citation type="submission" date="2021-08" db="EMBL/GenBank/DDBJ databases">
        <authorList>
            <person name="Ping M."/>
        </authorList>
    </citation>
    <scope>NUCLEOTIDE SEQUENCE [LARGE SCALE GENOMIC DNA]</scope>
    <source>
        <strain evidence="6 7">MG28</strain>
    </source>
</reference>
<keyword evidence="3" id="KW-0378">Hydrolase</keyword>
<evidence type="ECO:0000313" key="7">
    <source>
        <dbReference type="Proteomes" id="UP000827138"/>
    </source>
</evidence>
<dbReference type="InterPro" id="IPR052705">
    <property type="entry name" value="Gliding_Motility_GTPase"/>
</dbReference>
<evidence type="ECO:0000313" key="6">
    <source>
        <dbReference type="EMBL" id="QYX77547.1"/>
    </source>
</evidence>
<dbReference type="InterPro" id="IPR004130">
    <property type="entry name" value="Gpn"/>
</dbReference>
<feature type="compositionally biased region" description="Low complexity" evidence="5">
    <location>
        <begin position="1"/>
        <end position="11"/>
    </location>
</feature>
<dbReference type="EMBL" id="CP080647">
    <property type="protein sequence ID" value="QYX77547.1"/>
    <property type="molecule type" value="Genomic_DNA"/>
</dbReference>
<dbReference type="Pfam" id="PF03029">
    <property type="entry name" value="ATP_bind_1"/>
    <property type="match status" value="1"/>
</dbReference>
<keyword evidence="4" id="KW-0342">GTP-binding</keyword>
<comment type="similarity">
    <text evidence="1">Belongs to the GPN-loop GTPase family.</text>
</comment>
<keyword evidence="2" id="KW-0547">Nucleotide-binding</keyword>
<dbReference type="PANTHER" id="PTHR42708:SF1">
    <property type="entry name" value="GLIDING MOTILITY PROTEIN MGLA"/>
    <property type="match status" value="1"/>
</dbReference>
<feature type="region of interest" description="Disordered" evidence="5">
    <location>
        <begin position="1"/>
        <end position="49"/>
    </location>
</feature>
<organism evidence="6 7">
    <name type="scientific">Streptomyces akebiae</name>
    <dbReference type="NCBI Taxonomy" id="2865673"/>
    <lineage>
        <taxon>Bacteria</taxon>
        <taxon>Bacillati</taxon>
        <taxon>Actinomycetota</taxon>
        <taxon>Actinomycetes</taxon>
        <taxon>Kitasatosporales</taxon>
        <taxon>Streptomycetaceae</taxon>
        <taxon>Streptomyces</taxon>
    </lineage>
</organism>
<dbReference type="PANTHER" id="PTHR42708">
    <property type="entry name" value="ATP/GTP-BINDING PROTEIN-RELATED"/>
    <property type="match status" value="1"/>
</dbReference>
<evidence type="ECO:0000256" key="5">
    <source>
        <dbReference type="SAM" id="MobiDB-lite"/>
    </source>
</evidence>
<feature type="region of interest" description="Disordered" evidence="5">
    <location>
        <begin position="80"/>
        <end position="100"/>
    </location>
</feature>
<name>A0ABX8XPH9_9ACTN</name>
<keyword evidence="7" id="KW-1185">Reference proteome</keyword>
<accession>A0ABX8XPH9</accession>
<evidence type="ECO:0000256" key="3">
    <source>
        <dbReference type="ARBA" id="ARBA00022801"/>
    </source>
</evidence>
<dbReference type="Proteomes" id="UP000827138">
    <property type="component" value="Chromosome"/>
</dbReference>
<dbReference type="Gene3D" id="3.40.50.300">
    <property type="entry name" value="P-loop containing nucleotide triphosphate hydrolases"/>
    <property type="match status" value="1"/>
</dbReference>
<evidence type="ECO:0000256" key="4">
    <source>
        <dbReference type="ARBA" id="ARBA00023134"/>
    </source>
</evidence>
<dbReference type="SUPFAM" id="SSF52540">
    <property type="entry name" value="P-loop containing nucleoside triphosphate hydrolases"/>
    <property type="match status" value="1"/>
</dbReference>
<dbReference type="InterPro" id="IPR027417">
    <property type="entry name" value="P-loop_NTPase"/>
</dbReference>